<dbReference type="OrthoDB" id="5982944at2759"/>
<feature type="region of interest" description="Disordered" evidence="1">
    <location>
        <begin position="773"/>
        <end position="808"/>
    </location>
</feature>
<evidence type="ECO:0000313" key="2">
    <source>
        <dbReference type="EMBL" id="PFX25250.1"/>
    </source>
</evidence>
<feature type="compositionally biased region" description="Polar residues" evidence="1">
    <location>
        <begin position="970"/>
        <end position="981"/>
    </location>
</feature>
<dbReference type="AlphaFoldDB" id="A0A2B4S8X3"/>
<feature type="region of interest" description="Disordered" evidence="1">
    <location>
        <begin position="962"/>
        <end position="995"/>
    </location>
</feature>
<dbReference type="EMBL" id="LSMT01000155">
    <property type="protein sequence ID" value="PFX25250.1"/>
    <property type="molecule type" value="Genomic_DNA"/>
</dbReference>
<feature type="compositionally biased region" description="Basic and acidic residues" evidence="1">
    <location>
        <begin position="982"/>
        <end position="995"/>
    </location>
</feature>
<dbReference type="Proteomes" id="UP000225706">
    <property type="component" value="Unassembled WGS sequence"/>
</dbReference>
<feature type="region of interest" description="Disordered" evidence="1">
    <location>
        <begin position="710"/>
        <end position="731"/>
    </location>
</feature>
<feature type="compositionally biased region" description="Polar residues" evidence="1">
    <location>
        <begin position="169"/>
        <end position="192"/>
    </location>
</feature>
<feature type="compositionally biased region" description="Polar residues" evidence="1">
    <location>
        <begin position="448"/>
        <end position="479"/>
    </location>
</feature>
<proteinExistence type="predicted"/>
<feature type="region of interest" description="Disordered" evidence="1">
    <location>
        <begin position="671"/>
        <end position="695"/>
    </location>
</feature>
<gene>
    <name evidence="2" type="ORF">AWC38_SpisGene10103</name>
</gene>
<keyword evidence="3" id="KW-1185">Reference proteome</keyword>
<sequence length="1152" mass="130002">MTDVYGHSRCIQRSYQMLSTQETNRSPRHAQSGVGYARGIPQHVARMHLPNLSSTGGLACGSSPFNDDLLPLTNSSIHSHCIQPRPLRPCFRSALTDTNWPVVQPVFVPVDTSQIRVQTGCHQRPSPCHASVCSCWDHLSPCGCSASAKRPRLEGGRQLIPIETGIPSHVTNARAQNSPGQKELSVKSSQTRRPPDSPPPLVKISPTVIHQKTSEARSMPETRRALHSRSPSVIASRNVKPVQRHVSLKDRNGCPGTHSPVLRDSSSTLCTIGPLSSPTKNSTLSKFNTDSPHGPKSNTTCGKFEDEEIGCMQCHTSVHHENPKDEFLPSHQTKIKYSEIRDLCTESKMRSNETVRHFLFTEAGDDILHFNRARHGELQQNHKKKSLAKYRGRLFVACECAQTYQPHHFDGNLERKHHPSVDHCCKQPVERIPMKATWRKSVIRHHQTTNSKSSGQKVEPQVNKTRNCNCDESSNPKNQEFNDHPDAEFFKQSKRVQKFATKAGNKIARFYPISRVESHQKFEDASNKSEASYSRFPESNIPQLRRGRPRTRGIKDKTRIYDGSLTFGPTKSQSRQSVIMPGDVPKFNGNVEDPNDEVFYEQSCADMNNNETVALDNSRYRSAVSDNHSTTNTRPFVNGHQMRRKFTVSGHTKLEMHVREPLDVNTDARLTSSRDYSNDHGLLQRGSPTHYHEASRDNCQKSLFVLNDQTPNVSVSRRGQKRSPSTPCYNSSRFVTSLNDLLKRRTKSAEELYPTKSFPFGGKQRQDDLQFENNPNEVQNSHRKEQIKEVTKEKSRWDSKAPEKNRNAENFDCSVDQREIMEFGKNGPKQETRQSATFRLSTTKREQAKCHAFKTKATNSQENKISIVVGKKGSKCQSPMSQAVPPPSAEEEPEGMRDSCGGYAIDHSFLPKIVAVHSIANRDDTPGKDDPKIFSENSKKYWNDLLKKLTSEICNDYEDTQSLKDPIQRNPASSHTIGSSSLREESKIDDSRFEPSPKDGNVAFLYNVESSSLCGVKMNNGSPPCDMNYCHVSSSQNMTSEVPSPLPIVESEGKKTPLPRKKQTVAELSQKILTTRDRIKQETIAWKKKLLYSLEAIFIKKLRKIEKETGEKAEIPFEETVTKEESKEKKNGSKERRQSNGEREKVAVPRHK</sequence>
<reference evidence="3" key="1">
    <citation type="journal article" date="2017" name="bioRxiv">
        <title>Comparative analysis of the genomes of Stylophora pistillata and Acropora digitifera provides evidence for extensive differences between species of corals.</title>
        <authorList>
            <person name="Voolstra C.R."/>
            <person name="Li Y."/>
            <person name="Liew Y.J."/>
            <person name="Baumgarten S."/>
            <person name="Zoccola D."/>
            <person name="Flot J.-F."/>
            <person name="Tambutte S."/>
            <person name="Allemand D."/>
            <person name="Aranda M."/>
        </authorList>
    </citation>
    <scope>NUCLEOTIDE SEQUENCE [LARGE SCALE GENOMIC DNA]</scope>
</reference>
<comment type="caution">
    <text evidence="2">The sequence shown here is derived from an EMBL/GenBank/DDBJ whole genome shotgun (WGS) entry which is preliminary data.</text>
</comment>
<name>A0A2B4S8X3_STYPI</name>
<feature type="region of interest" description="Disordered" evidence="1">
    <location>
        <begin position="444"/>
        <end position="484"/>
    </location>
</feature>
<protein>
    <submittedName>
        <fullName evidence="2">Uncharacterized protein</fullName>
    </submittedName>
</protein>
<evidence type="ECO:0000256" key="1">
    <source>
        <dbReference type="SAM" id="MobiDB-lite"/>
    </source>
</evidence>
<feature type="region of interest" description="Disordered" evidence="1">
    <location>
        <begin position="872"/>
        <end position="896"/>
    </location>
</feature>
<feature type="region of interest" description="Disordered" evidence="1">
    <location>
        <begin position="1109"/>
        <end position="1152"/>
    </location>
</feature>
<feature type="region of interest" description="Disordered" evidence="1">
    <location>
        <begin position="522"/>
        <end position="548"/>
    </location>
</feature>
<accession>A0A2B4S8X3</accession>
<organism evidence="2 3">
    <name type="scientific">Stylophora pistillata</name>
    <name type="common">Smooth cauliflower coral</name>
    <dbReference type="NCBI Taxonomy" id="50429"/>
    <lineage>
        <taxon>Eukaryota</taxon>
        <taxon>Metazoa</taxon>
        <taxon>Cnidaria</taxon>
        <taxon>Anthozoa</taxon>
        <taxon>Hexacorallia</taxon>
        <taxon>Scleractinia</taxon>
        <taxon>Astrocoeniina</taxon>
        <taxon>Pocilloporidae</taxon>
        <taxon>Stylophora</taxon>
    </lineage>
</organism>
<feature type="region of interest" description="Disordered" evidence="1">
    <location>
        <begin position="163"/>
        <end position="204"/>
    </location>
</feature>
<evidence type="ECO:0000313" key="3">
    <source>
        <dbReference type="Proteomes" id="UP000225706"/>
    </source>
</evidence>
<feature type="region of interest" description="Disordered" evidence="1">
    <location>
        <begin position="1041"/>
        <end position="1062"/>
    </location>
</feature>
<feature type="compositionally biased region" description="Basic and acidic residues" evidence="1">
    <location>
        <begin position="780"/>
        <end position="808"/>
    </location>
</feature>